<dbReference type="OrthoDB" id="2101615at2759"/>
<proteinExistence type="predicted"/>
<sequence length="275" mass="31391">MGTYKYLLIYIALFEIIYSIVDMIISPILFSHDSIYMVIVNVKTNMLSGEVLLILDAVYCGCYGSFMGLFALNFIYRYFVASGSKYLATFNNSKFFLWLSIPLIYGIIWGMICYFLISPTSQIDNVMRNEVMLNFGWEMEDITYIGPYCYQKQQNETYIIDLNSIIALILMSTIIISSISALIFFGVRCYLKINQLFKGVILMHTPCSCIFIFTLLDLDLGTLSGISTLTVALFPALDPLPTMFLIENYRNVIINCFSEPVKKLRTSSELKMIAT</sequence>
<name>A0A9P1IX07_9PELO</name>
<organism evidence="2 3">
    <name type="scientific">Caenorhabditis angaria</name>
    <dbReference type="NCBI Taxonomy" id="860376"/>
    <lineage>
        <taxon>Eukaryota</taxon>
        <taxon>Metazoa</taxon>
        <taxon>Ecdysozoa</taxon>
        <taxon>Nematoda</taxon>
        <taxon>Chromadorea</taxon>
        <taxon>Rhabditida</taxon>
        <taxon>Rhabditina</taxon>
        <taxon>Rhabditomorpha</taxon>
        <taxon>Rhabditoidea</taxon>
        <taxon>Rhabditidae</taxon>
        <taxon>Peloderinae</taxon>
        <taxon>Caenorhabditis</taxon>
    </lineage>
</organism>
<dbReference type="SUPFAM" id="SSF81321">
    <property type="entry name" value="Family A G protein-coupled receptor-like"/>
    <property type="match status" value="1"/>
</dbReference>
<dbReference type="EMBL" id="CANHGI010000005">
    <property type="protein sequence ID" value="CAI5452631.1"/>
    <property type="molecule type" value="Genomic_DNA"/>
</dbReference>
<dbReference type="GO" id="GO:0042048">
    <property type="term" value="P:olfactory behavior"/>
    <property type="evidence" value="ECO:0007669"/>
    <property type="project" value="TreeGrafter"/>
</dbReference>
<evidence type="ECO:0000256" key="1">
    <source>
        <dbReference type="SAM" id="Phobius"/>
    </source>
</evidence>
<feature type="transmembrane region" description="Helical" evidence="1">
    <location>
        <begin position="199"/>
        <end position="216"/>
    </location>
</feature>
<dbReference type="PANTHER" id="PTHR22943:SF248">
    <property type="entry name" value="SEVEN TM RECEPTOR"/>
    <property type="match status" value="1"/>
</dbReference>
<protein>
    <recommendedName>
        <fullName evidence="4">Seven TM Receptor</fullName>
    </recommendedName>
</protein>
<reference evidence="2" key="1">
    <citation type="submission" date="2022-11" db="EMBL/GenBank/DDBJ databases">
        <authorList>
            <person name="Kikuchi T."/>
        </authorList>
    </citation>
    <scope>NUCLEOTIDE SEQUENCE</scope>
    <source>
        <strain evidence="2">PS1010</strain>
    </source>
</reference>
<keyword evidence="1" id="KW-0472">Membrane</keyword>
<gene>
    <name evidence="2" type="ORF">CAMP_LOCUS15268</name>
</gene>
<feature type="transmembrane region" description="Helical" evidence="1">
    <location>
        <begin position="51"/>
        <end position="75"/>
    </location>
</feature>
<feature type="transmembrane region" description="Helical" evidence="1">
    <location>
        <begin position="165"/>
        <end position="187"/>
    </location>
</feature>
<dbReference type="InterPro" id="IPR019428">
    <property type="entry name" value="7TM_GPCR_serpentine_rcpt_Str"/>
</dbReference>
<dbReference type="PANTHER" id="PTHR22943">
    <property type="entry name" value="7-TRANSMEMBRANE DOMAIN RECEPTOR C.ELEGANS"/>
    <property type="match status" value="1"/>
</dbReference>
<feature type="transmembrane region" description="Helical" evidence="1">
    <location>
        <begin position="7"/>
        <end position="31"/>
    </location>
</feature>
<dbReference type="AlphaFoldDB" id="A0A9P1IX07"/>
<dbReference type="Proteomes" id="UP001152747">
    <property type="component" value="Unassembled WGS sequence"/>
</dbReference>
<dbReference type="Pfam" id="PF10326">
    <property type="entry name" value="7TM_GPCR_Str"/>
    <property type="match status" value="1"/>
</dbReference>
<accession>A0A9P1IX07</accession>
<evidence type="ECO:0000313" key="3">
    <source>
        <dbReference type="Proteomes" id="UP001152747"/>
    </source>
</evidence>
<dbReference type="GO" id="GO:0005886">
    <property type="term" value="C:plasma membrane"/>
    <property type="evidence" value="ECO:0007669"/>
    <property type="project" value="TreeGrafter"/>
</dbReference>
<keyword evidence="3" id="KW-1185">Reference proteome</keyword>
<keyword evidence="1" id="KW-1133">Transmembrane helix</keyword>
<evidence type="ECO:0008006" key="4">
    <source>
        <dbReference type="Google" id="ProtNLM"/>
    </source>
</evidence>
<feature type="transmembrane region" description="Helical" evidence="1">
    <location>
        <begin position="95"/>
        <end position="117"/>
    </location>
</feature>
<evidence type="ECO:0000313" key="2">
    <source>
        <dbReference type="EMBL" id="CAI5452631.1"/>
    </source>
</evidence>
<keyword evidence="1" id="KW-0812">Transmembrane</keyword>
<feature type="transmembrane region" description="Helical" evidence="1">
    <location>
        <begin position="222"/>
        <end position="240"/>
    </location>
</feature>
<dbReference type="GO" id="GO:0038022">
    <property type="term" value="F:G protein-coupled olfactory receptor activity"/>
    <property type="evidence" value="ECO:0007669"/>
    <property type="project" value="TreeGrafter"/>
</dbReference>
<comment type="caution">
    <text evidence="2">The sequence shown here is derived from an EMBL/GenBank/DDBJ whole genome shotgun (WGS) entry which is preliminary data.</text>
</comment>